<keyword evidence="4" id="KW-1185">Reference proteome</keyword>
<feature type="transmembrane region" description="Helical" evidence="2">
    <location>
        <begin position="255"/>
        <end position="278"/>
    </location>
</feature>
<name>A0A7D3XDR1_9BACT</name>
<evidence type="ECO:0000313" key="4">
    <source>
        <dbReference type="Proteomes" id="UP000500961"/>
    </source>
</evidence>
<dbReference type="RefSeq" id="WP_173072933.1">
    <property type="nucleotide sequence ID" value="NZ_CP041345.1"/>
</dbReference>
<feature type="transmembrane region" description="Helical" evidence="2">
    <location>
        <begin position="59"/>
        <end position="78"/>
    </location>
</feature>
<dbReference type="InterPro" id="IPR025519">
    <property type="entry name" value="DUF4407"/>
</dbReference>
<keyword evidence="2" id="KW-1133">Transmembrane helix</keyword>
<organism evidence="3 4">
    <name type="scientific">Tenuifilum thalassicum</name>
    <dbReference type="NCBI Taxonomy" id="2590900"/>
    <lineage>
        <taxon>Bacteria</taxon>
        <taxon>Pseudomonadati</taxon>
        <taxon>Bacteroidota</taxon>
        <taxon>Bacteroidia</taxon>
        <taxon>Bacteroidales</taxon>
        <taxon>Tenuifilaceae</taxon>
        <taxon>Tenuifilum</taxon>
    </lineage>
</organism>
<reference evidence="3 4" key="1">
    <citation type="submission" date="2019-07" db="EMBL/GenBank/DDBJ databases">
        <title>Thalassofilum flectens gen. nov., sp. nov., a novel moderate thermophilic anaerobe from a shallow sea hot spring in Kunashir Island (Russia), representing a new family in the order Bacteroidales, and proposal of Thalassofilacea fam. nov.</title>
        <authorList>
            <person name="Kochetkova T.V."/>
            <person name="Podosokorskaya O.A."/>
            <person name="Novikov A."/>
            <person name="Elcheninov A.G."/>
            <person name="Toshchakov S.V."/>
            <person name="Kublanov I.V."/>
        </authorList>
    </citation>
    <scope>NUCLEOTIDE SEQUENCE [LARGE SCALE GENOMIC DNA]</scope>
    <source>
        <strain evidence="3 4">38-H</strain>
    </source>
</reference>
<dbReference type="Pfam" id="PF14362">
    <property type="entry name" value="DUF4407"/>
    <property type="match status" value="1"/>
</dbReference>
<feature type="transmembrane region" description="Helical" evidence="2">
    <location>
        <begin position="35"/>
        <end position="53"/>
    </location>
</feature>
<accession>A0A7D3XDR1</accession>
<evidence type="ECO:0000256" key="1">
    <source>
        <dbReference type="SAM" id="Coils"/>
    </source>
</evidence>
<keyword evidence="1" id="KW-0175">Coiled coil</keyword>
<dbReference type="KEGG" id="ttz:FHG85_03190"/>
<feature type="transmembrane region" description="Helical" evidence="2">
    <location>
        <begin position="98"/>
        <end position="116"/>
    </location>
</feature>
<keyword evidence="2" id="KW-0812">Transmembrane</keyword>
<feature type="coiled-coil region" evidence="1">
    <location>
        <begin position="211"/>
        <end position="238"/>
    </location>
</feature>
<dbReference type="AlphaFoldDB" id="A0A7D3XDR1"/>
<protein>
    <submittedName>
        <fullName evidence="3">DUF4407 domain-containing protein</fullName>
    </submittedName>
</protein>
<proteinExistence type="predicted"/>
<evidence type="ECO:0000256" key="2">
    <source>
        <dbReference type="SAM" id="Phobius"/>
    </source>
</evidence>
<dbReference type="Proteomes" id="UP000500961">
    <property type="component" value="Chromosome"/>
</dbReference>
<sequence>MRDLWLKTSCFFTGFNYQIVKNSSEAAAKMVKKNMSALIIISILWAFIGFNFTSRYLHGNTLTSLIVALVMVVVVIQIERQILLNVTNSKGAITFRTIIGVIMAFIGSIIIDQIIFKDDIEQGQMATVQQRVNRILPMKTTELKEQIAQIANAIESKEAERNQILVELGKNPTISTPTSVGKYEKDSTGKMVMVGREVTYQSVPNPKASLIPQIDDQLAQLRTDLAKKEELLLNIRSEIEKEMQSKTGFLDELTALYKIATSSFVSIFVWMLFFLFFASMELFILVNKISDNHTDYEDIIMHQMRVRMKQLEKLSETV</sequence>
<gene>
    <name evidence="3" type="ORF">FHG85_03190</name>
</gene>
<evidence type="ECO:0000313" key="3">
    <source>
        <dbReference type="EMBL" id="QKG79307.1"/>
    </source>
</evidence>
<dbReference type="EMBL" id="CP041345">
    <property type="protein sequence ID" value="QKG79307.1"/>
    <property type="molecule type" value="Genomic_DNA"/>
</dbReference>
<keyword evidence="2" id="KW-0472">Membrane</keyword>